<feature type="compositionally biased region" description="Polar residues" evidence="2">
    <location>
        <begin position="2521"/>
        <end position="2530"/>
    </location>
</feature>
<dbReference type="RefSeq" id="WP_305936020.1">
    <property type="nucleotide sequence ID" value="NZ_JAVAJI010000026.1"/>
</dbReference>
<keyword evidence="1" id="KW-0175">Coiled coil</keyword>
<dbReference type="SUPFAM" id="SSF51126">
    <property type="entry name" value="Pectin lyase-like"/>
    <property type="match status" value="1"/>
</dbReference>
<evidence type="ECO:0000313" key="5">
    <source>
        <dbReference type="Proteomes" id="UP001228171"/>
    </source>
</evidence>
<dbReference type="NCBIfam" id="TIGR01901">
    <property type="entry name" value="adhes_NPXG"/>
    <property type="match status" value="1"/>
</dbReference>
<feature type="compositionally biased region" description="Polar residues" evidence="2">
    <location>
        <begin position="3203"/>
        <end position="3219"/>
    </location>
</feature>
<accession>A0ABT9HJ73</accession>
<feature type="region of interest" description="Disordered" evidence="2">
    <location>
        <begin position="3304"/>
        <end position="3340"/>
    </location>
</feature>
<feature type="region of interest" description="Disordered" evidence="2">
    <location>
        <begin position="3133"/>
        <end position="3158"/>
    </location>
</feature>
<evidence type="ECO:0000256" key="1">
    <source>
        <dbReference type="SAM" id="Coils"/>
    </source>
</evidence>
<dbReference type="Gene3D" id="2.160.20.10">
    <property type="entry name" value="Single-stranded right-handed beta-helix, Pectin lyase-like"/>
    <property type="match status" value="1"/>
</dbReference>
<dbReference type="InterPro" id="IPR024973">
    <property type="entry name" value="ESPR"/>
</dbReference>
<feature type="region of interest" description="Disordered" evidence="2">
    <location>
        <begin position="24"/>
        <end position="55"/>
    </location>
</feature>
<feature type="compositionally biased region" description="Polar residues" evidence="2">
    <location>
        <begin position="3304"/>
        <end position="3316"/>
    </location>
</feature>
<gene>
    <name evidence="4" type="ORF">Q8P09_12140</name>
</gene>
<feature type="compositionally biased region" description="Polar residues" evidence="2">
    <location>
        <begin position="475"/>
        <end position="494"/>
    </location>
</feature>
<dbReference type="Pfam" id="PF14411">
    <property type="entry name" value="LHH"/>
    <property type="match status" value="1"/>
</dbReference>
<evidence type="ECO:0000313" key="4">
    <source>
        <dbReference type="EMBL" id="MDP4545824.1"/>
    </source>
</evidence>
<comment type="caution">
    <text evidence="4">The sequence shown here is derived from an EMBL/GenBank/DDBJ whole genome shotgun (WGS) entry which is preliminary data.</text>
</comment>
<dbReference type="InterPro" id="IPR010069">
    <property type="entry name" value="CdiA_FHA1_rpt"/>
</dbReference>
<evidence type="ECO:0000256" key="2">
    <source>
        <dbReference type="SAM" id="MobiDB-lite"/>
    </source>
</evidence>
<dbReference type="InterPro" id="IPR008638">
    <property type="entry name" value="FhaB/CdiA-like_TPS"/>
</dbReference>
<dbReference type="EMBL" id="JAVAJI010000026">
    <property type="protein sequence ID" value="MDP4545824.1"/>
    <property type="molecule type" value="Genomic_DNA"/>
</dbReference>
<dbReference type="InterPro" id="IPR012334">
    <property type="entry name" value="Pectin_lyas_fold"/>
</dbReference>
<dbReference type="InterPro" id="IPR025157">
    <property type="entry name" value="Hemagglutinin_rpt"/>
</dbReference>
<dbReference type="Pfam" id="PF13332">
    <property type="entry name" value="Fil_haemagg_2"/>
    <property type="match status" value="2"/>
</dbReference>
<protein>
    <submittedName>
        <fullName evidence="4">Hemagglutinin repeat-containing protein</fullName>
    </submittedName>
</protein>
<feature type="compositionally biased region" description="Low complexity" evidence="2">
    <location>
        <begin position="2249"/>
        <end position="2258"/>
    </location>
</feature>
<proteinExistence type="predicted"/>
<feature type="region of interest" description="Disordered" evidence="2">
    <location>
        <begin position="2521"/>
        <end position="2541"/>
    </location>
</feature>
<dbReference type="Proteomes" id="UP001228171">
    <property type="component" value="Unassembled WGS sequence"/>
</dbReference>
<dbReference type="InterPro" id="IPR011050">
    <property type="entry name" value="Pectin_lyase_fold/virulence"/>
</dbReference>
<feature type="domain" description="Filamentous haemagglutinin FhaB/tRNA nuclease CdiA-like TPS" evidence="3">
    <location>
        <begin position="110"/>
        <end position="230"/>
    </location>
</feature>
<reference evidence="4 5" key="1">
    <citation type="submission" date="2023-08" db="EMBL/GenBank/DDBJ databases">
        <authorList>
            <person name="Kumar R."/>
        </authorList>
    </citation>
    <scope>NUCLEOTIDE SEQUENCE [LARGE SCALE GENOMIC DNA]</scope>
    <source>
        <strain evidence="4 5">LUR13</strain>
    </source>
</reference>
<feature type="region of interest" description="Disordered" evidence="2">
    <location>
        <begin position="2247"/>
        <end position="2268"/>
    </location>
</feature>
<evidence type="ECO:0000259" key="3">
    <source>
        <dbReference type="SMART" id="SM00912"/>
    </source>
</evidence>
<sequence>MNAQCYRVIFNKARGMLMVVSESARSQGKTSNPTEGGSAISQVAGGSQTSTQVSAGSSYQGGKLMTLRSHLLLALGLATIVATSAHADSTNIVADRNAAANQQAVIINTSSGKTQVNIQTPSAAGVSRNVFSKFDVGQDGAILNNSRTNAQTQLAGWVEGNPYLARGEARVILNEVNSSDPSRLSGFTEIAGGRAELIIANPAGITCAGCGFINAARTTLTTGNALMDQGRVTGFDISKGNIRVDGDGLDTSGSDYTQILAKTTEINAAVYANNLDVITGSNRVSYEADGADSIITPKSATGSNQATGVALDVSALGAMYAGKIRLIGTEKGMGVTNAGSIIASSGGLQLDNDGNLINSGSLVANQGKVDITTSGKVDNSGTIASSRAGIDIDSATLANSGVVSSYDKTQAITQQRITNTGTISSGQLQLKTIDLDNRGLIEQTGSGSLAVKTQKLVNNDQAVIGQALYDNQPTTTAPTVNSAPSTANTGSQNQVVDNTSPSNPSPSPDAPSLPVLAPVTASGSITADTLTNATSNAVIIANGNTAVQANDISNTAQSSIAVDKLITNNQQAGNRLNNDNSRIQITGADWKLEQFSNNKGQIVSQQNLNIDSQQGIDNTAGTLASQKDITLMTQGNVNNSKGVIQAQGVAVQGNQLDNTEGKLYAENAANLMIDGKTNNTQGAISAKQEVEIATGSLVSQDSGLIRSGKALDITVKDRLENLDNSLIAAGTHVDIKANNIAQDATSKTIAGLDQQGALSTDEYDLTISTESTQDNQGQNIATGNLAMVGSDLKLNSATLQANDIQLTAKGNSVNLQNSKVYADGNLDLRAAQDARLNSGEISAKQIDILASNIDNTAGNLYADSIINLNQTKSGGTLLNASGKIASKDALNITFDTVNNTGKDALLLSDKTINIKALQVNNNNQLVDKKFTGGIQAQDITIAAQKLDNTEGYISSDNSNLVINKDLKNTKGYIYGGTDLNIGSPAQTLKLNNNQGELRSKQNINIVANSVTNTKGLIASQGNAAIKAKQGYLHQAGDNLLVNKQLSIQTLGNIDNQSDLKAGEKLVLQANNVTNDIGAQIVSNDVDIQATKTLHNKGLINANDLRLQAEYLDNDSAKIYGTTVLIKANTINNQGHRSSDKGAIIASRGDMTLIADTINNQSGNVTYSKAQDNAWILSNGNLTIGGATDDKGVVTANAKAVNNISGRIEAFNDMSITADKLLNKNASFNTEIQDVEGSDTQKIFIIPGGTANKIPLDKLRWVNWSRAGLYKYASDTDNELENGQLGQAPIPNATSCSNGDNSVCTLNYDNDSEVWAYFNLTPPTVEAPQTPTITEPTKPVGQESCSDPASAACSAYNDAYKQYEQQQKEYDQAWQDYNAKADAWEEQDSEKYEALDNAIRAYNAGYGRIEIKKWTQIIVNERQRQSVVTDSSPAQIIAGGDMTLDIDNVVNDKSQILAGGLIDFDKTTENFEQIDGDGKLLVVQNGTSQYTKSRWRGGFKRYHQRDWNDKQAYTDIQETTIKLPVSQWQQNADLSLQGQQAPNVDNQIKDGGPALSNLQKGDGPTNNTAINVATSPSGDEIRSVNGATTLPNNSLYNINPDKQNDYLIESDPAFTGYRNWLTSDYMLQRLKLDPNITQKRLGDGYYEQQYIRDQIMMLTGRYYLQDYSTQDAQYQGLMDAGVTTAQTLNLRPGIALTASQVANLTSDIIWMEQQQVTLADGSTQSVLVPKVYVRANQGAIRGDGSFIAAERVNLSLTGNLDNQGLISAQKTLNINADNINNTNGGRLRAADARLTAENKITNVGGSIFADNTLGLKAKSVENISTTFTTNNQLGASSATRTGIDQVASIGVGDGLRGQVDANGKALTTLAINATNDVTFNAGILNNQGGNTQIVSKEGNVAFNVINTGNEIRAIGDANNYYIDGQSQDVGSRVSSYGDLDIAAKNVSGTAATLTSDSGNTSIYAKNDVTFKEGRATSEFSTANKMTSRGFLSKKTTQERFETQSDSAITSNIEGNQVAIQAGNNISLTGTNAISDKGTSLTAGGDIDILAAQNTSSENTYSQTKKSGLFGASGGLGFTIGKQQTDDSNAKTALTHTASKVGAIDGNVIIDAGRNYQQTGSNIVAGMGADSNKDITDPDRGNTVIRAQNIDIDNVMDVYTNQSEQKFKQSGLTVSVSNSLVDNAKSIDRLVDAGGDTDSMRMKGMAGVAAVLKTKALAKEATNAAKGMAGGINANSLKGAGNTRIQATIGSQKSQSNSSSYTEKNQGSSINTNNLALSATGAGSDSNIDINGSYLTVSNDALFQADNDFNVSGVAQNSNTRNTNKSSSAAIGGYASTGSGVGITASASRGKGYANSDSVTYANSNIKVGNTTTLDIGNDVNIRGGVINTNKAQGQILGDVNIESLQDTATYDSKQKNMGFSADIDIAGGGAGSSLFVNGGKTNLNSDYKAVGEQSGIFTGDGGFDIAAGGKTTLIGGAITTTEAARDAGRNRYTSADGIKTQDINNTTSYDGDAIQVGVSLGQTDNKPQASMNGLGYGTDSDSDSSVTRAGITGIAGSQDITTDNRAEYAGILENSFDAGRVNEELGAQTQITQEFGKEAPKAVAEFAEKKMEAYETAQKAVNMLREDLEATKNPEKIVYISDQLRLAEQQLKENETDYQNWKEGGKYRVATHALVLGGLGTGSIEGVLTTGGVAAAAPTISNVEAKMRDALVAQGMDADTASNATKGITSLALAGAGVAAGLNTSSTVTAVNVDANNRQLHPEEAVLIEQLAQDYAQKNGISITEAEKRLTRGALYNIDVGWQNSINNYIDAQEIQTYQQAYNYLTNQTRDISVYDLSNQISLANQPVPEVSDPTLPSAVLDTITVTASENAVLGFEGQREDYYLDTAANGFTATKEDFNNQTLFMNTAYADEQTADLYDKSANMKFGTDISAKEAAMMYGANNVANIAGLISGANKAIDNNVETIKAEANKSAKDHLNDAITVSKNIVETVKGATSNVVNDPNGTWDSAVDKAGQSQEGALTEWNYRKLKRQQVLPYDVTYKDAQMVGGLGADAMMGGAAGRGVKFTKEGLDQLGKVNIDVTPKPATVVGTSDTGGATTITGKPNGSKNGIGAAETGGAILAIGDAKEGAYTNNSGDSITGPGGGNATSTGKRDDNGNEIYQRDSGGYYYIDDNGIQRTAASPNVRPATNDAKYNWLDEQRNPDPNVQSSFNAQSKSLSDNQYYKTETEWQAPGKGTGLNYKVYQQDIDLNAKPLQADGDNLTTNADLMKQGRSPFVFKNGRYEQVQLHHSRQDGRGALFETSKSTHLGRNDQNGRQAVHPYSPQQHPDYPVDRPKFKTDKETYWKDRLNQLQGN</sequence>
<organism evidence="4 5">
    <name type="scientific">Psychrobacter faecalis</name>
    <dbReference type="NCBI Taxonomy" id="180588"/>
    <lineage>
        <taxon>Bacteria</taxon>
        <taxon>Pseudomonadati</taxon>
        <taxon>Pseudomonadota</taxon>
        <taxon>Gammaproteobacteria</taxon>
        <taxon>Moraxellales</taxon>
        <taxon>Moraxellaceae</taxon>
        <taxon>Psychrobacter</taxon>
    </lineage>
</organism>
<name>A0ABT9HJ73_9GAMM</name>
<dbReference type="InterPro" id="IPR026834">
    <property type="entry name" value="LHH"/>
</dbReference>
<dbReference type="SMART" id="SM00912">
    <property type="entry name" value="Haemagg_act"/>
    <property type="match status" value="1"/>
</dbReference>
<feature type="region of interest" description="Disordered" evidence="2">
    <location>
        <begin position="475"/>
        <end position="515"/>
    </location>
</feature>
<feature type="compositionally biased region" description="Basic and acidic residues" evidence="2">
    <location>
        <begin position="3330"/>
        <end position="3340"/>
    </location>
</feature>
<dbReference type="NCBIfam" id="TIGR01731">
    <property type="entry name" value="fil_hemag_20aa"/>
    <property type="match status" value="11"/>
</dbReference>
<feature type="region of interest" description="Disordered" evidence="2">
    <location>
        <begin position="3196"/>
        <end position="3219"/>
    </location>
</feature>
<feature type="coiled-coil region" evidence="1">
    <location>
        <begin position="2606"/>
        <end position="2663"/>
    </location>
</feature>
<dbReference type="Pfam" id="PF13018">
    <property type="entry name" value="ESPR"/>
    <property type="match status" value="1"/>
</dbReference>
<feature type="compositionally biased region" description="Polar residues" evidence="2">
    <location>
        <begin position="2259"/>
        <end position="2268"/>
    </location>
</feature>
<dbReference type="Pfam" id="PF05860">
    <property type="entry name" value="TPS"/>
    <property type="match status" value="1"/>
</dbReference>
<keyword evidence="5" id="KW-1185">Reference proteome</keyword>